<accession>A0ACC1HH94</accession>
<comment type="caution">
    <text evidence="1">The sequence shown here is derived from an EMBL/GenBank/DDBJ whole genome shotgun (WGS) entry which is preliminary data.</text>
</comment>
<dbReference type="Proteomes" id="UP001145114">
    <property type="component" value="Unassembled WGS sequence"/>
</dbReference>
<gene>
    <name evidence="1" type="primary">NOT5_1</name>
    <name evidence="1" type="ORF">EV182_001922</name>
</gene>
<keyword evidence="2" id="KW-1185">Reference proteome</keyword>
<proteinExistence type="predicted"/>
<sequence length="234" mass="27565">MCACVFKAEIERVFKKVAEGMEVFEECYGKVLNATTSNQKEKYEADLKKEIKKLQRLRDQIKTWIQSNEIKDKSDLVNHRKLIEKQMEKFKAIEKEMKTKAYSKEGLLQSTKLDPKEREKIEICGWLSEQVDKLTTQIDLREAEAEQLMNSNKKKKKDGGKSDQIKEINHRVERHKYHVYCLERIQRLVENESLSPSEVEEIKEDVAYYVNENGNDDFFEDEGIYDDLDLDLGD</sequence>
<evidence type="ECO:0000313" key="1">
    <source>
        <dbReference type="EMBL" id="KAJ1675108.1"/>
    </source>
</evidence>
<reference evidence="1" key="1">
    <citation type="submission" date="2022-06" db="EMBL/GenBank/DDBJ databases">
        <title>Phylogenomic reconstructions and comparative analyses of Kickxellomycotina fungi.</title>
        <authorList>
            <person name="Reynolds N.K."/>
            <person name="Stajich J.E."/>
            <person name="Barry K."/>
            <person name="Grigoriev I.V."/>
            <person name="Crous P."/>
            <person name="Smith M.E."/>
        </authorList>
    </citation>
    <scope>NUCLEOTIDE SEQUENCE</scope>
    <source>
        <strain evidence="1">RSA 2271</strain>
    </source>
</reference>
<evidence type="ECO:0000313" key="2">
    <source>
        <dbReference type="Proteomes" id="UP001145114"/>
    </source>
</evidence>
<protein>
    <submittedName>
        <fullName evidence="1">General negative regulator of transcription subunit 5</fullName>
    </submittedName>
</protein>
<dbReference type="EMBL" id="JAMZIH010005485">
    <property type="protein sequence ID" value="KAJ1675108.1"/>
    <property type="molecule type" value="Genomic_DNA"/>
</dbReference>
<organism evidence="1 2">
    <name type="scientific">Spiromyces aspiralis</name>
    <dbReference type="NCBI Taxonomy" id="68401"/>
    <lineage>
        <taxon>Eukaryota</taxon>
        <taxon>Fungi</taxon>
        <taxon>Fungi incertae sedis</taxon>
        <taxon>Zoopagomycota</taxon>
        <taxon>Kickxellomycotina</taxon>
        <taxon>Kickxellomycetes</taxon>
        <taxon>Kickxellales</taxon>
        <taxon>Kickxellaceae</taxon>
        <taxon>Spiromyces</taxon>
    </lineage>
</organism>
<feature type="non-terminal residue" evidence="1">
    <location>
        <position position="234"/>
    </location>
</feature>
<name>A0ACC1HH94_9FUNG</name>